<reference evidence="2" key="1">
    <citation type="submission" date="2023-05" db="EMBL/GenBank/DDBJ databases">
        <title>Genome and transcriptome analyses reveal genes involved in the formation of fine ridges on petal epidermal cells in Hibiscus trionum.</title>
        <authorList>
            <person name="Koshimizu S."/>
            <person name="Masuda S."/>
            <person name="Ishii T."/>
            <person name="Shirasu K."/>
            <person name="Hoshino A."/>
            <person name="Arita M."/>
        </authorList>
    </citation>
    <scope>NUCLEOTIDE SEQUENCE</scope>
    <source>
        <strain evidence="2">Hamamatsu line</strain>
    </source>
</reference>
<protein>
    <recommendedName>
        <fullName evidence="4">Retrotransposon gag domain-containing protein</fullName>
    </recommendedName>
</protein>
<dbReference type="OrthoDB" id="913391at2759"/>
<evidence type="ECO:0000256" key="1">
    <source>
        <dbReference type="SAM" id="MobiDB-lite"/>
    </source>
</evidence>
<evidence type="ECO:0000313" key="3">
    <source>
        <dbReference type="Proteomes" id="UP001165190"/>
    </source>
</evidence>
<dbReference type="EMBL" id="BSYR01000049">
    <property type="protein sequence ID" value="GMJ07947.1"/>
    <property type="molecule type" value="Genomic_DNA"/>
</dbReference>
<dbReference type="AlphaFoldDB" id="A0A9W7MPE9"/>
<proteinExistence type="predicted"/>
<gene>
    <name evidence="2" type="ORF">HRI_004463900</name>
</gene>
<feature type="region of interest" description="Disordered" evidence="1">
    <location>
        <begin position="1"/>
        <end position="48"/>
    </location>
</feature>
<name>A0A9W7MPE9_HIBTR</name>
<sequence length="181" mass="20131">MSATNLARDDESPQGSSTKNGDSVAMRPSVEPEQPREQPRVQVPPSLDNATIETVHRESFINVKEIFDHFATGVRAAPVVVAPSQAPIDKLASHRATPFSGFDIEKPEKGEQWLDKTIQILTKQLKCSDEHKLECAVSLLTEDALSWWETTILTTPAASVTWDFFVDEFKNESFSIYSPVT</sequence>
<organism evidence="2 3">
    <name type="scientific">Hibiscus trionum</name>
    <name type="common">Flower of an hour</name>
    <dbReference type="NCBI Taxonomy" id="183268"/>
    <lineage>
        <taxon>Eukaryota</taxon>
        <taxon>Viridiplantae</taxon>
        <taxon>Streptophyta</taxon>
        <taxon>Embryophyta</taxon>
        <taxon>Tracheophyta</taxon>
        <taxon>Spermatophyta</taxon>
        <taxon>Magnoliopsida</taxon>
        <taxon>eudicotyledons</taxon>
        <taxon>Gunneridae</taxon>
        <taxon>Pentapetalae</taxon>
        <taxon>rosids</taxon>
        <taxon>malvids</taxon>
        <taxon>Malvales</taxon>
        <taxon>Malvaceae</taxon>
        <taxon>Malvoideae</taxon>
        <taxon>Hibiscus</taxon>
    </lineage>
</organism>
<evidence type="ECO:0008006" key="4">
    <source>
        <dbReference type="Google" id="ProtNLM"/>
    </source>
</evidence>
<evidence type="ECO:0000313" key="2">
    <source>
        <dbReference type="EMBL" id="GMJ07947.1"/>
    </source>
</evidence>
<comment type="caution">
    <text evidence="2">The sequence shown here is derived from an EMBL/GenBank/DDBJ whole genome shotgun (WGS) entry which is preliminary data.</text>
</comment>
<dbReference type="Proteomes" id="UP001165190">
    <property type="component" value="Unassembled WGS sequence"/>
</dbReference>
<accession>A0A9W7MPE9</accession>
<keyword evidence="3" id="KW-1185">Reference proteome</keyword>